<dbReference type="AlphaFoldDB" id="A0A4R8DW71"/>
<name>A0A4R8DW71_9BACT</name>
<sequence>MARLAPTQQTIKKLFALSGNNCSFPSCSEKIVDSNNHLIGEICHIEAAEPGGQRYNPTSTDDYRRSLENLILLCGNHHKITNDVNKFPVSELKRLKVAHEARNQYNNYKVSNEIVQQSISQYMKQENANSSSGSQINNQANTQNIDTQIGTQHNHFYGPDKGKKSKIEGVRKINKDFKDAIDQTKQPASPPGKWVIDFKSELSERIERTVEIVPTILLKFRKDNGRIKADVESHEIVNNITLDECDVEAQELLRSFLLKSDPEKTEVLKKQLMHKSQQQPAIVTCDGFLINGNRRKLCLEQLYKETNQDPRFENMRVVILPESVSELDIRKIENRYQLQDEGKSEYHGLNRALTIRSNELEGYSLEAQLRDDPKYTDKHGKDLEKIVNEFKKNYLHPLECVDRYLRTFGIEGHYNVISESAGDKEGRWQAFIDYSNVYYGTILNKAKLAEFKVKESEIGKIENAIFKVIRKRSLNSKELESSIGKVHDFVRKSPKYIKNAEARKFLLKISEEVPEDLPGEMKSTKDGKNFEDRDIDEQWGNLYKKGILGNLIQAHRIITNQEERDKPLELLEDALKKLRHENLKIENMDTSYYDKAMELTSQISAEADKIHEAIDHRRYNLKKLNKKK</sequence>
<dbReference type="Proteomes" id="UP000294498">
    <property type="component" value="Unassembled WGS sequence"/>
</dbReference>
<dbReference type="OrthoDB" id="5379188at2"/>
<comment type="caution">
    <text evidence="1">The sequence shown here is derived from an EMBL/GenBank/DDBJ whole genome shotgun (WGS) entry which is preliminary data.</text>
</comment>
<protein>
    <recommendedName>
        <fullName evidence="3">HNH endonuclease</fullName>
    </recommendedName>
</protein>
<evidence type="ECO:0000313" key="2">
    <source>
        <dbReference type="Proteomes" id="UP000294498"/>
    </source>
</evidence>
<dbReference type="EMBL" id="SODV01000001">
    <property type="protein sequence ID" value="TDX02188.1"/>
    <property type="molecule type" value="Genomic_DNA"/>
</dbReference>
<proteinExistence type="predicted"/>
<evidence type="ECO:0008006" key="3">
    <source>
        <dbReference type="Google" id="ProtNLM"/>
    </source>
</evidence>
<gene>
    <name evidence="1" type="ORF">EDB95_3239</name>
</gene>
<evidence type="ECO:0000313" key="1">
    <source>
        <dbReference type="EMBL" id="TDX02188.1"/>
    </source>
</evidence>
<keyword evidence="2" id="KW-1185">Reference proteome</keyword>
<organism evidence="1 2">
    <name type="scientific">Dinghuibacter silviterrae</name>
    <dbReference type="NCBI Taxonomy" id="1539049"/>
    <lineage>
        <taxon>Bacteria</taxon>
        <taxon>Pseudomonadati</taxon>
        <taxon>Bacteroidota</taxon>
        <taxon>Chitinophagia</taxon>
        <taxon>Chitinophagales</taxon>
        <taxon>Chitinophagaceae</taxon>
        <taxon>Dinghuibacter</taxon>
    </lineage>
</organism>
<reference evidence="1 2" key="1">
    <citation type="submission" date="2019-03" db="EMBL/GenBank/DDBJ databases">
        <title>Genomic Encyclopedia of Type Strains, Phase IV (KMG-IV): sequencing the most valuable type-strain genomes for metagenomic binning, comparative biology and taxonomic classification.</title>
        <authorList>
            <person name="Goeker M."/>
        </authorList>
    </citation>
    <scope>NUCLEOTIDE SEQUENCE [LARGE SCALE GENOMIC DNA]</scope>
    <source>
        <strain evidence="1 2">DSM 100059</strain>
    </source>
</reference>
<accession>A0A4R8DW71</accession>
<dbReference type="RefSeq" id="WP_133994810.1">
    <property type="nucleotide sequence ID" value="NZ_SODV01000001.1"/>
</dbReference>